<dbReference type="SUPFAM" id="SSF111321">
    <property type="entry name" value="AF1104-like"/>
    <property type="match status" value="1"/>
</dbReference>
<evidence type="ECO:0000256" key="1">
    <source>
        <dbReference type="ARBA" id="ARBA00001936"/>
    </source>
</evidence>
<dbReference type="Pfam" id="PF01937">
    <property type="entry name" value="ARMT1-like_dom"/>
    <property type="match status" value="1"/>
</dbReference>
<accession>A0ABD0KQ66</accession>
<sequence length="773" mass="86177">MAHTNYARSIELPKEQIFRNLQNAKRFAIDIGGSLAKVAYSSDWQRRAPLVYDEPDSDGSIYNVAEKEETMVRLHFVKFETKYIGSCLDFILTNLIDSKEFMRDKIIKVTGGGAYKYKELITSKLGVQVDKEDEIECLICGCNFLLKNIPDEAFVYQRHGNPDYTFQGVDQDVFPYLLVNIGSGVSLVKVESDTKFERIGGTSTGGGTFWGLGCLLTQAKSFDDLLVLAEAGDHRSVDMLVRDIYGGAYNNMGLAADIIASSFGKATRIDGENFQKEDLVRSLLLCISNDIGQIAYLQARLHGLTKIYFGGYFIRGHPLTMHTIGFAINYWSKGEIKALFLRHEGYLGAVGAFLKGNEEQDAEKYSWGENLAGSSGLASPKSSYAHEGQIQHSIFDHGFDMLELDRLERPVLACPLLLDPSSYFPDTVDLMHDVDARTYWLKCFADSVDKNVQLAIKSQAEEPGVEERANKYKEKYLCKLRTLSVNPCAYGSLTVRSLLDTGSQCLAEFNFPDSYSQQKQQENEVALRQLPDHLKFLDALCGDTVNLALAKGLLAGNVFDWGAREVRELLETGQFSFLDAQKKLQDRPWLYDDFDAWSSRLGKDPPYRCAVIFCDNSGADIILGIMPFARHLLSIGTQVILCANSRPTLNDVTYSELVILVKRVAELCPRISDALASDRLVVMESGQGSPCLDLRFVDQDLVKAMQTRKADLIVLEGMGRAVHTNLHAAFACDALKVAVLKNRWLANRLGGEMFSVMFKFEKACKVSVSSNVT</sequence>
<evidence type="ECO:0000256" key="9">
    <source>
        <dbReference type="ARBA" id="ARBA00022840"/>
    </source>
</evidence>
<comment type="function">
    <text evidence="15">Phosphatase which shows a preference for 4'-phosphopantetheine and its oxidatively damaged forms (sulfonate or S-sulfonate), providing strong indirect evidence that the phosphatase activity pre-empts damage in the coenzyme A (CoA) pathway. Hydrolyzing excess 4'-phosphopantetheine could constitute a directed overflow mechanism to prevent its oxidation to the S-sulfonate, sulfonate, or other forms. Hydrolyzing 4'-phosphopantetheine sulfonate or S-sulfonate would forestall their conversion to inactive forms of CoA and acyl carrier protein. May play a role in the physiological regulation of CoA intracellular levels.</text>
</comment>
<comment type="cofactor">
    <cofactor evidence="2">
        <name>Ni(2+)</name>
        <dbReference type="ChEBI" id="CHEBI:49786"/>
    </cofactor>
</comment>
<evidence type="ECO:0000313" key="17">
    <source>
        <dbReference type="EMBL" id="KAK7489322.1"/>
    </source>
</evidence>
<evidence type="ECO:0000256" key="6">
    <source>
        <dbReference type="ARBA" id="ARBA00022723"/>
    </source>
</evidence>
<dbReference type="GO" id="GO:0005524">
    <property type="term" value="F:ATP binding"/>
    <property type="evidence" value="ECO:0007669"/>
    <property type="project" value="UniProtKB-KW"/>
</dbReference>
<keyword evidence="7" id="KW-0547">Nucleotide-binding</keyword>
<comment type="subunit">
    <text evidence="3">Homodimer. Interacts with PKM.</text>
</comment>
<dbReference type="InterPro" id="IPR002791">
    <property type="entry name" value="ARMT1-like_metal-bd"/>
</dbReference>
<dbReference type="Gene3D" id="3.30.420.40">
    <property type="match status" value="1"/>
</dbReference>
<feature type="domain" description="Damage-control phosphatase ARMT1-like metal-binding" evidence="16">
    <location>
        <begin position="493"/>
        <end position="752"/>
    </location>
</feature>
<evidence type="ECO:0000256" key="4">
    <source>
        <dbReference type="ARBA" id="ARBA00019490"/>
    </source>
</evidence>
<evidence type="ECO:0000256" key="2">
    <source>
        <dbReference type="ARBA" id="ARBA00001967"/>
    </source>
</evidence>
<evidence type="ECO:0000256" key="13">
    <source>
        <dbReference type="ARBA" id="ARBA00029347"/>
    </source>
</evidence>
<dbReference type="Gene3D" id="3.40.50.10880">
    <property type="entry name" value="Uncharacterised protein PF01937, DUF89, domain 3"/>
    <property type="match status" value="1"/>
</dbReference>
<keyword evidence="5" id="KW-0533">Nickel</keyword>
<evidence type="ECO:0000256" key="5">
    <source>
        <dbReference type="ARBA" id="ARBA00022596"/>
    </source>
</evidence>
<comment type="catalytic activity">
    <reaction evidence="13">
        <text>(R)-4'-phospho-S-sulfopantetheine + H2O = (R)-S-sulfopantetheine + phosphate</text>
        <dbReference type="Rhea" id="RHEA:68340"/>
        <dbReference type="ChEBI" id="CHEBI:15377"/>
        <dbReference type="ChEBI" id="CHEBI:43474"/>
        <dbReference type="ChEBI" id="CHEBI:177302"/>
        <dbReference type="ChEBI" id="CHEBI:177303"/>
    </reaction>
    <physiologicalReaction direction="left-to-right" evidence="13">
        <dbReference type="Rhea" id="RHEA:68341"/>
    </physiologicalReaction>
</comment>
<keyword evidence="10" id="KW-0173">Coenzyme A biosynthesis</keyword>
<dbReference type="PANTHER" id="PTHR12280:SF20">
    <property type="entry name" value="4'-PHOSPHOPANTETHEINE PHOSPHATASE"/>
    <property type="match status" value="1"/>
</dbReference>
<dbReference type="CDD" id="cd24123">
    <property type="entry name" value="ASKHA_NBD_PanK-II_Pank4"/>
    <property type="match status" value="1"/>
</dbReference>
<keyword evidence="11" id="KW-0944">Nitration</keyword>
<dbReference type="FunFam" id="3.40.50.10880:FF:000001">
    <property type="entry name" value="Pantothenate kinase 4"/>
    <property type="match status" value="1"/>
</dbReference>
<dbReference type="InterPro" id="IPR043129">
    <property type="entry name" value="ATPase_NBD"/>
</dbReference>
<organism evidence="17 18">
    <name type="scientific">Batillaria attramentaria</name>
    <dbReference type="NCBI Taxonomy" id="370345"/>
    <lineage>
        <taxon>Eukaryota</taxon>
        <taxon>Metazoa</taxon>
        <taxon>Spiralia</taxon>
        <taxon>Lophotrochozoa</taxon>
        <taxon>Mollusca</taxon>
        <taxon>Gastropoda</taxon>
        <taxon>Caenogastropoda</taxon>
        <taxon>Sorbeoconcha</taxon>
        <taxon>Cerithioidea</taxon>
        <taxon>Batillariidae</taxon>
        <taxon>Batillaria</taxon>
    </lineage>
</organism>
<name>A0ABD0KQ66_9CAEN</name>
<dbReference type="EMBL" id="JACVVK020000139">
    <property type="protein sequence ID" value="KAK7489322.1"/>
    <property type="molecule type" value="Genomic_DNA"/>
</dbReference>
<evidence type="ECO:0000256" key="14">
    <source>
        <dbReference type="ARBA" id="ARBA00032948"/>
    </source>
</evidence>
<comment type="cofactor">
    <cofactor evidence="1">
        <name>Mn(2+)</name>
        <dbReference type="ChEBI" id="CHEBI:29035"/>
    </cofactor>
</comment>
<keyword evidence="8" id="KW-0378">Hydrolase</keyword>
<evidence type="ECO:0000256" key="8">
    <source>
        <dbReference type="ARBA" id="ARBA00022801"/>
    </source>
</evidence>
<keyword evidence="12" id="KW-0464">Manganese</keyword>
<protein>
    <recommendedName>
        <fullName evidence="4">4'-phosphopantetheine phosphatase</fullName>
    </recommendedName>
    <alternativeName>
        <fullName evidence="14">Inactive pantothenic acid kinase 4</fullName>
    </alternativeName>
</protein>
<dbReference type="SUPFAM" id="SSF53067">
    <property type="entry name" value="Actin-like ATPase domain"/>
    <property type="match status" value="2"/>
</dbReference>
<dbReference type="InterPro" id="IPR035073">
    <property type="entry name" value="At2g17340_3_helix_bundle"/>
</dbReference>
<dbReference type="GO" id="GO:0015937">
    <property type="term" value="P:coenzyme A biosynthetic process"/>
    <property type="evidence" value="ECO:0007669"/>
    <property type="project" value="UniProtKB-KW"/>
</dbReference>
<evidence type="ECO:0000256" key="15">
    <source>
        <dbReference type="ARBA" id="ARBA00046055"/>
    </source>
</evidence>
<evidence type="ECO:0000256" key="12">
    <source>
        <dbReference type="ARBA" id="ARBA00023211"/>
    </source>
</evidence>
<dbReference type="Gene3D" id="3.30.420.510">
    <property type="match status" value="1"/>
</dbReference>
<dbReference type="Pfam" id="PF03630">
    <property type="entry name" value="Fumble"/>
    <property type="match status" value="1"/>
</dbReference>
<evidence type="ECO:0000256" key="10">
    <source>
        <dbReference type="ARBA" id="ARBA00022993"/>
    </source>
</evidence>
<evidence type="ECO:0000259" key="16">
    <source>
        <dbReference type="Pfam" id="PF01937"/>
    </source>
</evidence>
<keyword evidence="9" id="KW-0067">ATP-binding</keyword>
<gene>
    <name evidence="17" type="ORF">BaRGS_00019430</name>
</gene>
<dbReference type="AlphaFoldDB" id="A0ABD0KQ66"/>
<dbReference type="InterPro" id="IPR004567">
    <property type="entry name" value="Type_II_PanK"/>
</dbReference>
<evidence type="ECO:0000256" key="3">
    <source>
        <dbReference type="ARBA" id="ARBA00011388"/>
    </source>
</evidence>
<dbReference type="GO" id="GO:0016787">
    <property type="term" value="F:hydrolase activity"/>
    <property type="evidence" value="ECO:0007669"/>
    <property type="project" value="UniProtKB-KW"/>
</dbReference>
<dbReference type="PANTHER" id="PTHR12280">
    <property type="entry name" value="PANTOTHENATE KINASE"/>
    <property type="match status" value="1"/>
</dbReference>
<comment type="caution">
    <text evidence="17">The sequence shown here is derived from an EMBL/GenBank/DDBJ whole genome shotgun (WGS) entry which is preliminary data.</text>
</comment>
<dbReference type="Proteomes" id="UP001519460">
    <property type="component" value="Unassembled WGS sequence"/>
</dbReference>
<evidence type="ECO:0000256" key="7">
    <source>
        <dbReference type="ARBA" id="ARBA00022741"/>
    </source>
</evidence>
<dbReference type="FunFam" id="3.30.420.40:FF:000067">
    <property type="entry name" value="Pantothenate kinase 4"/>
    <property type="match status" value="1"/>
</dbReference>
<dbReference type="InterPro" id="IPR036075">
    <property type="entry name" value="ARMT-1-like_metal-bd_sf"/>
</dbReference>
<proteinExistence type="predicted"/>
<dbReference type="NCBIfam" id="TIGR00555">
    <property type="entry name" value="panK_eukar"/>
    <property type="match status" value="1"/>
</dbReference>
<dbReference type="Gene3D" id="1.20.1700.10">
    <property type="entry name" value="AF1104-like"/>
    <property type="match status" value="1"/>
</dbReference>
<reference evidence="17 18" key="1">
    <citation type="journal article" date="2023" name="Sci. Data">
        <title>Genome assembly of the Korean intertidal mud-creeper Batillaria attramentaria.</title>
        <authorList>
            <person name="Patra A.K."/>
            <person name="Ho P.T."/>
            <person name="Jun S."/>
            <person name="Lee S.J."/>
            <person name="Kim Y."/>
            <person name="Won Y.J."/>
        </authorList>
    </citation>
    <scope>NUCLEOTIDE SEQUENCE [LARGE SCALE GENOMIC DNA]</scope>
    <source>
        <strain evidence="17">Wonlab-2016</strain>
    </source>
</reference>
<dbReference type="GO" id="GO:0046872">
    <property type="term" value="F:metal ion binding"/>
    <property type="evidence" value="ECO:0007669"/>
    <property type="project" value="UniProtKB-KW"/>
</dbReference>
<evidence type="ECO:0000256" key="11">
    <source>
        <dbReference type="ARBA" id="ARBA00023074"/>
    </source>
</evidence>
<keyword evidence="6" id="KW-0479">Metal-binding</keyword>
<keyword evidence="18" id="KW-1185">Reference proteome</keyword>
<evidence type="ECO:0000313" key="18">
    <source>
        <dbReference type="Proteomes" id="UP001519460"/>
    </source>
</evidence>